<organism evidence="2 3">
    <name type="scientific">Paenibacillus cellulosilyticus</name>
    <dbReference type="NCBI Taxonomy" id="375489"/>
    <lineage>
        <taxon>Bacteria</taxon>
        <taxon>Bacillati</taxon>
        <taxon>Bacillota</taxon>
        <taxon>Bacilli</taxon>
        <taxon>Bacillales</taxon>
        <taxon>Paenibacillaceae</taxon>
        <taxon>Paenibacillus</taxon>
    </lineage>
</organism>
<dbReference type="Pfam" id="PF13556">
    <property type="entry name" value="HTH_30"/>
    <property type="match status" value="1"/>
</dbReference>
<protein>
    <submittedName>
        <fullName evidence="2">Carbohydrate diacid regulator</fullName>
    </submittedName>
</protein>
<evidence type="ECO:0000259" key="1">
    <source>
        <dbReference type="Pfam" id="PF13556"/>
    </source>
</evidence>
<dbReference type="InterPro" id="IPR051448">
    <property type="entry name" value="CdaR-like_regulators"/>
</dbReference>
<dbReference type="PANTHER" id="PTHR33744:SF15">
    <property type="entry name" value="CARBOHYDRATE DIACID REGULATOR"/>
    <property type="match status" value="1"/>
</dbReference>
<dbReference type="OrthoDB" id="9792148at2"/>
<keyword evidence="3" id="KW-1185">Reference proteome</keyword>
<dbReference type="AlphaFoldDB" id="A0A2V2Z2R0"/>
<reference evidence="2 3" key="1">
    <citation type="submission" date="2018-05" db="EMBL/GenBank/DDBJ databases">
        <title>Genomic Encyclopedia of Type Strains, Phase III (KMG-III): the genomes of soil and plant-associated and newly described type strains.</title>
        <authorList>
            <person name="Whitman W."/>
        </authorList>
    </citation>
    <scope>NUCLEOTIDE SEQUENCE [LARGE SCALE GENOMIC DNA]</scope>
    <source>
        <strain evidence="2 3">CECT 5696</strain>
    </source>
</reference>
<dbReference type="InterPro" id="IPR025736">
    <property type="entry name" value="PucR_C-HTH_dom"/>
</dbReference>
<gene>
    <name evidence="2" type="ORF">DFQ01_1078</name>
</gene>
<feature type="domain" description="PucR C-terminal helix-turn-helix" evidence="1">
    <location>
        <begin position="298"/>
        <end position="351"/>
    </location>
</feature>
<dbReference type="SUPFAM" id="SSF46689">
    <property type="entry name" value="Homeodomain-like"/>
    <property type="match status" value="1"/>
</dbReference>
<evidence type="ECO:0000313" key="2">
    <source>
        <dbReference type="EMBL" id="PWW03114.1"/>
    </source>
</evidence>
<name>A0A2V2Z2R0_9BACL</name>
<sequence length="362" mass="41000">MSDWEQLQHILKCPIIAEDLLVSDHSEWTSLEPGTVIMDQAESLKAIWRVDHRTLRQLTIKRSTWTDTEKALVQWAVTQQVGQGSAGTFETDSKSDGERKSRALGDWIVQQAAIGGTETVPGSLATDGRLYAEMIPFLLETDHAAEASAFSELQKLLASFLDEEVIVIPLKAQEWLVLAPVSLTRDTLEERDDQTEMLEDSLASIGSGLQEMLASEWIGECHLAVGRPMKPVKSIVQSVMLLQETIELGRIFEMGSNIHLPWNMHLERLLISIPENVRMRYVEQAFGRSDVFMEPETLSTLETFFALDCNVSETAKKLYIHRNTLLYRLDKLKQESGLDVRVFRDAVLMKIILLLYKVTKRT</sequence>
<dbReference type="PANTHER" id="PTHR33744">
    <property type="entry name" value="CARBOHYDRATE DIACID REGULATOR"/>
    <property type="match status" value="1"/>
</dbReference>
<proteinExistence type="predicted"/>
<evidence type="ECO:0000313" key="3">
    <source>
        <dbReference type="Proteomes" id="UP000246635"/>
    </source>
</evidence>
<dbReference type="Proteomes" id="UP000246635">
    <property type="component" value="Unassembled WGS sequence"/>
</dbReference>
<dbReference type="InterPro" id="IPR042070">
    <property type="entry name" value="PucR_C-HTH_sf"/>
</dbReference>
<dbReference type="Gene3D" id="1.10.10.2840">
    <property type="entry name" value="PucR C-terminal helix-turn-helix domain"/>
    <property type="match status" value="1"/>
</dbReference>
<comment type="caution">
    <text evidence="2">The sequence shown here is derived from an EMBL/GenBank/DDBJ whole genome shotgun (WGS) entry which is preliminary data.</text>
</comment>
<dbReference type="InterPro" id="IPR009057">
    <property type="entry name" value="Homeodomain-like_sf"/>
</dbReference>
<dbReference type="EMBL" id="QGTQ01000007">
    <property type="protein sequence ID" value="PWW03114.1"/>
    <property type="molecule type" value="Genomic_DNA"/>
</dbReference>
<accession>A0A2V2Z2R0</accession>